<dbReference type="InterPro" id="IPR017853">
    <property type="entry name" value="GH"/>
</dbReference>
<protein>
    <submittedName>
        <fullName evidence="2">Uncharacterized protein</fullName>
    </submittedName>
</protein>
<evidence type="ECO:0000313" key="2">
    <source>
        <dbReference type="EMBL" id="KAJ3252597.1"/>
    </source>
</evidence>
<dbReference type="EMBL" id="JADGKB010000136">
    <property type="protein sequence ID" value="KAJ3252597.1"/>
    <property type="molecule type" value="Genomic_DNA"/>
</dbReference>
<organism evidence="2 3">
    <name type="scientific">Boothiomyces macroporosus</name>
    <dbReference type="NCBI Taxonomy" id="261099"/>
    <lineage>
        <taxon>Eukaryota</taxon>
        <taxon>Fungi</taxon>
        <taxon>Fungi incertae sedis</taxon>
        <taxon>Chytridiomycota</taxon>
        <taxon>Chytridiomycota incertae sedis</taxon>
        <taxon>Chytridiomycetes</taxon>
        <taxon>Rhizophydiales</taxon>
        <taxon>Terramycetaceae</taxon>
        <taxon>Boothiomyces</taxon>
    </lineage>
</organism>
<gene>
    <name evidence="2" type="ORF">HK103_001396</name>
</gene>
<evidence type="ECO:0000313" key="3">
    <source>
        <dbReference type="Proteomes" id="UP001210925"/>
    </source>
</evidence>
<comment type="similarity">
    <text evidence="1">Belongs to the glycosyl hydrolase 13 family.</text>
</comment>
<dbReference type="AlphaFoldDB" id="A0AAD5Y0X6"/>
<evidence type="ECO:0000256" key="1">
    <source>
        <dbReference type="ARBA" id="ARBA00008061"/>
    </source>
</evidence>
<proteinExistence type="inferred from homology"/>
<dbReference type="SUPFAM" id="SSF51445">
    <property type="entry name" value="(Trans)glycosidases"/>
    <property type="match status" value="1"/>
</dbReference>
<comment type="caution">
    <text evidence="2">The sequence shown here is derived from an EMBL/GenBank/DDBJ whole genome shotgun (WGS) entry which is preliminary data.</text>
</comment>
<sequence length="301" mass="32746">MVCATNSIPVVTSTIVPTSTVPTTAIQVPSTVVTFTTTSATTIPATTVSSSVNAVSTTSAAPVNTIVPVLTGCNNFNGHDSCVGNNIEIDPSQDIRAWQTPNRNDSNYKPTYQDYSVLTGHAHLVYSSGMQSATVTVLANSKANLPLQYSFDGGQTFSASNTQTFTTAQTTAVNIKVIDPNGAQLVLDPVDLVWTNAPIPNIPQFKNGQFGAIVDLFGWKWTEVEAECPMLAKAGYMGVKIHPPNEHVTTDSWLQENNVFNIWYFIYQPVSYRLHSRFGTRAELRKMIQTCRSLGVRVYAE</sequence>
<reference evidence="2" key="1">
    <citation type="submission" date="2020-05" db="EMBL/GenBank/DDBJ databases">
        <title>Phylogenomic resolution of chytrid fungi.</title>
        <authorList>
            <person name="Stajich J.E."/>
            <person name="Amses K."/>
            <person name="Simmons R."/>
            <person name="Seto K."/>
            <person name="Myers J."/>
            <person name="Bonds A."/>
            <person name="Quandt C.A."/>
            <person name="Barry K."/>
            <person name="Liu P."/>
            <person name="Grigoriev I."/>
            <person name="Longcore J.E."/>
            <person name="James T.Y."/>
        </authorList>
    </citation>
    <scope>NUCLEOTIDE SEQUENCE</scope>
    <source>
        <strain evidence="2">PLAUS21</strain>
    </source>
</reference>
<accession>A0AAD5Y0X6</accession>
<dbReference type="PANTHER" id="PTHR43447">
    <property type="entry name" value="ALPHA-AMYLASE"/>
    <property type="match status" value="1"/>
</dbReference>
<dbReference type="Gene3D" id="3.20.20.80">
    <property type="entry name" value="Glycosidases"/>
    <property type="match status" value="1"/>
</dbReference>
<name>A0AAD5Y0X6_9FUNG</name>
<keyword evidence="3" id="KW-1185">Reference proteome</keyword>
<dbReference type="Proteomes" id="UP001210925">
    <property type="component" value="Unassembled WGS sequence"/>
</dbReference>